<dbReference type="OrthoDB" id="8139498at2"/>
<sequence length="97" mass="10583">MAGIRIEQDDDTRGFPPAEAVEAELIEPMPVPATPAQSRTRYTDRPVRPSANFIAQLMAIEGGYQQTRGLFGAEPDQATAAYRTALVCATGRTRRMS</sequence>
<dbReference type="RefSeq" id="WP_119856109.1">
    <property type="nucleotide sequence ID" value="NZ_QYYD01000007.1"/>
</dbReference>
<reference evidence="1 2" key="1">
    <citation type="submission" date="2018-09" db="EMBL/GenBank/DDBJ databases">
        <title>Draft genome sequence of Rhodopseudomonas palustris 2.1.18.</title>
        <authorList>
            <person name="Robertson S.L."/>
            <person name="Meyer T.E."/>
            <person name="Kyndt J.A."/>
        </authorList>
    </citation>
    <scope>NUCLEOTIDE SEQUENCE [LARGE SCALE GENOMIC DNA]</scope>
    <source>
        <strain evidence="1 2">2.1.18</strain>
    </source>
</reference>
<proteinExistence type="predicted"/>
<comment type="caution">
    <text evidence="1">The sequence shown here is derived from an EMBL/GenBank/DDBJ whole genome shotgun (WGS) entry which is preliminary data.</text>
</comment>
<organism evidence="1 2">
    <name type="scientific">Rhodopseudomonas palustris</name>
    <dbReference type="NCBI Taxonomy" id="1076"/>
    <lineage>
        <taxon>Bacteria</taxon>
        <taxon>Pseudomonadati</taxon>
        <taxon>Pseudomonadota</taxon>
        <taxon>Alphaproteobacteria</taxon>
        <taxon>Hyphomicrobiales</taxon>
        <taxon>Nitrobacteraceae</taxon>
        <taxon>Rhodopseudomonas</taxon>
    </lineage>
</organism>
<gene>
    <name evidence="1" type="ORF">D4Q52_08455</name>
</gene>
<name>A0A418VI06_RHOPL</name>
<protein>
    <submittedName>
        <fullName evidence="1">Uncharacterized protein</fullName>
    </submittedName>
</protein>
<dbReference type="AlphaFoldDB" id="A0A418VI06"/>
<dbReference type="Proteomes" id="UP000285523">
    <property type="component" value="Unassembled WGS sequence"/>
</dbReference>
<dbReference type="EMBL" id="QYYD01000007">
    <property type="protein sequence ID" value="RJF75780.1"/>
    <property type="molecule type" value="Genomic_DNA"/>
</dbReference>
<evidence type="ECO:0000313" key="1">
    <source>
        <dbReference type="EMBL" id="RJF75780.1"/>
    </source>
</evidence>
<accession>A0A418VI06</accession>
<evidence type="ECO:0000313" key="2">
    <source>
        <dbReference type="Proteomes" id="UP000285523"/>
    </source>
</evidence>